<dbReference type="SUPFAM" id="SSF159888">
    <property type="entry name" value="YdhG-like"/>
    <property type="match status" value="1"/>
</dbReference>
<protein>
    <submittedName>
        <fullName evidence="2">DUF1801 domain-containing protein</fullName>
    </submittedName>
</protein>
<dbReference type="Pfam" id="PF08818">
    <property type="entry name" value="DUF1801"/>
    <property type="match status" value="1"/>
</dbReference>
<dbReference type="EMBL" id="JBHUME010000002">
    <property type="protein sequence ID" value="MFD2611459.1"/>
    <property type="molecule type" value="Genomic_DNA"/>
</dbReference>
<organism evidence="2 3">
    <name type="scientific">Paenibacillus gansuensis</name>
    <dbReference type="NCBI Taxonomy" id="306542"/>
    <lineage>
        <taxon>Bacteria</taxon>
        <taxon>Bacillati</taxon>
        <taxon>Bacillota</taxon>
        <taxon>Bacilli</taxon>
        <taxon>Bacillales</taxon>
        <taxon>Paenibacillaceae</taxon>
        <taxon>Paenibacillus</taxon>
    </lineage>
</organism>
<evidence type="ECO:0000259" key="1">
    <source>
        <dbReference type="Pfam" id="PF08818"/>
    </source>
</evidence>
<accession>A0ABW5P8V3</accession>
<name>A0ABW5P8V3_9BACL</name>
<keyword evidence="3" id="KW-1185">Reference proteome</keyword>
<evidence type="ECO:0000313" key="2">
    <source>
        <dbReference type="EMBL" id="MFD2611459.1"/>
    </source>
</evidence>
<reference evidence="3" key="1">
    <citation type="journal article" date="2019" name="Int. J. Syst. Evol. Microbiol.">
        <title>The Global Catalogue of Microorganisms (GCM) 10K type strain sequencing project: providing services to taxonomists for standard genome sequencing and annotation.</title>
        <authorList>
            <consortium name="The Broad Institute Genomics Platform"/>
            <consortium name="The Broad Institute Genome Sequencing Center for Infectious Disease"/>
            <person name="Wu L."/>
            <person name="Ma J."/>
        </authorList>
    </citation>
    <scope>NUCLEOTIDE SEQUENCE [LARGE SCALE GENOMIC DNA]</scope>
    <source>
        <strain evidence="3">KCTC 3950</strain>
    </source>
</reference>
<feature type="domain" description="YdhG-like" evidence="1">
    <location>
        <begin position="21"/>
        <end position="127"/>
    </location>
</feature>
<evidence type="ECO:0000313" key="3">
    <source>
        <dbReference type="Proteomes" id="UP001597541"/>
    </source>
</evidence>
<comment type="caution">
    <text evidence="2">The sequence shown here is derived from an EMBL/GenBank/DDBJ whole genome shotgun (WGS) entry which is preliminary data.</text>
</comment>
<dbReference type="InterPro" id="IPR014922">
    <property type="entry name" value="YdhG-like"/>
</dbReference>
<dbReference type="Proteomes" id="UP001597541">
    <property type="component" value="Unassembled WGS sequence"/>
</dbReference>
<sequence length="131" mass="14639">MSKGKTVSAADYLESLVHPLKNEIEEVRSIILASGLPLSEHIKWNSLSYCANQDDRVTFNLHGKGYFQIVLHCGAKKKNPPATEPIISDPAGLLNWAAPDRATMKFTDMQDIHAKKEQLQQILRKWIEAAG</sequence>
<proteinExistence type="predicted"/>
<gene>
    <name evidence="2" type="ORF">ACFSUF_03370</name>
</gene>
<dbReference type="RefSeq" id="WP_377600088.1">
    <property type="nucleotide sequence ID" value="NZ_JBHUME010000002.1"/>
</dbReference>